<keyword evidence="2" id="KW-1185">Reference proteome</keyword>
<gene>
    <name evidence="1" type="ORF">OQ497_02590</name>
</gene>
<dbReference type="Proteomes" id="UP001301152">
    <property type="component" value="Unassembled WGS sequence"/>
</dbReference>
<proteinExistence type="predicted"/>
<evidence type="ECO:0000313" key="1">
    <source>
        <dbReference type="EMBL" id="MCX2562860.1"/>
    </source>
</evidence>
<comment type="caution">
    <text evidence="1">The sequence shown here is derived from an EMBL/GenBank/DDBJ whole genome shotgun (WGS) entry which is preliminary data.</text>
</comment>
<accession>A0ABT3QC74</accession>
<evidence type="ECO:0000313" key="2">
    <source>
        <dbReference type="Proteomes" id="UP001301152"/>
    </source>
</evidence>
<reference evidence="1 2" key="1">
    <citation type="submission" date="2022-11" db="EMBL/GenBank/DDBJ databases">
        <title>Genome sequencing of Acetobacter type strain.</title>
        <authorList>
            <person name="Heo J."/>
            <person name="Lee D."/>
            <person name="Han B.-H."/>
            <person name="Hong S.-B."/>
            <person name="Kwon S.-W."/>
        </authorList>
    </citation>
    <scope>NUCLEOTIDE SEQUENCE [LARGE SCALE GENOMIC DNA]</scope>
    <source>
        <strain evidence="1 2">KACC 21253</strain>
    </source>
</reference>
<sequence length="121" mass="14028">MLYSTRDWQTAISKLIQMTVNGELKWRNSDINNASPDEVIENALQAEQKEKIYVVSQSKYKYYYDEDNFSWKRAYNLSVYQNNFSDLSQIAQAPSMNLIESLFDIAQNSCAYSNNALSDLL</sequence>
<dbReference type="RefSeq" id="WP_173560016.1">
    <property type="nucleotide sequence ID" value="NZ_JAPIUZ010000001.1"/>
</dbReference>
<name>A0ABT3QC74_9PROT</name>
<dbReference type="EMBL" id="JAPIUZ010000001">
    <property type="protein sequence ID" value="MCX2562860.1"/>
    <property type="molecule type" value="Genomic_DNA"/>
</dbReference>
<organism evidence="1 2">
    <name type="scientific">Acetobacter thailandicus</name>
    <dbReference type="NCBI Taxonomy" id="1502842"/>
    <lineage>
        <taxon>Bacteria</taxon>
        <taxon>Pseudomonadati</taxon>
        <taxon>Pseudomonadota</taxon>
        <taxon>Alphaproteobacteria</taxon>
        <taxon>Acetobacterales</taxon>
        <taxon>Acetobacteraceae</taxon>
        <taxon>Acetobacter</taxon>
    </lineage>
</organism>
<protein>
    <submittedName>
        <fullName evidence="1">Uncharacterized protein</fullName>
    </submittedName>
</protein>